<evidence type="ECO:0000313" key="3">
    <source>
        <dbReference type="Proteomes" id="UP000326546"/>
    </source>
</evidence>
<proteinExistence type="predicted"/>
<dbReference type="OrthoDB" id="9809635at2"/>
<dbReference type="EMBL" id="CP044427">
    <property type="protein sequence ID" value="QFG68457.1"/>
    <property type="molecule type" value="Genomic_DNA"/>
</dbReference>
<keyword evidence="3" id="KW-1185">Reference proteome</keyword>
<reference evidence="2 3" key="1">
    <citation type="submission" date="2019-09" db="EMBL/GenBank/DDBJ databases">
        <title>Serinicoccus pratensis sp. nov., isolated from meadow soil.</title>
        <authorList>
            <person name="Zhang W."/>
        </authorList>
    </citation>
    <scope>NUCLEOTIDE SEQUENCE [LARGE SCALE GENOMIC DNA]</scope>
    <source>
        <strain evidence="2 3">W204</strain>
    </source>
</reference>
<dbReference type="PANTHER" id="PTHR46825">
    <property type="entry name" value="D-ALANYL-D-ALANINE-CARBOXYPEPTIDASE/ENDOPEPTIDASE AMPH"/>
    <property type="match status" value="1"/>
</dbReference>
<dbReference type="AlphaFoldDB" id="A0A5J6V496"/>
<dbReference type="InterPro" id="IPR012338">
    <property type="entry name" value="Beta-lactam/transpept-like"/>
</dbReference>
<protein>
    <submittedName>
        <fullName evidence="2">Beta-lactamase family protein</fullName>
    </submittedName>
</protein>
<gene>
    <name evidence="2" type="ORF">FY030_06780</name>
</gene>
<organism evidence="2 3">
    <name type="scientific">Ornithinimicrobium pratense</name>
    <dbReference type="NCBI Taxonomy" id="2593973"/>
    <lineage>
        <taxon>Bacteria</taxon>
        <taxon>Bacillati</taxon>
        <taxon>Actinomycetota</taxon>
        <taxon>Actinomycetes</taxon>
        <taxon>Micrococcales</taxon>
        <taxon>Ornithinimicrobiaceae</taxon>
        <taxon>Ornithinimicrobium</taxon>
    </lineage>
</organism>
<dbReference type="KEGG" id="serw:FY030_06780"/>
<dbReference type="InterPro" id="IPR050491">
    <property type="entry name" value="AmpC-like"/>
</dbReference>
<sequence>MMTKTLQELVDEQVAAHPVPGVAVGMVLDGEVTYATHGVTNIENPLDVDDKTLFQFGSTGKTYTATAIMMLADQGRVDLEAPVRDYLPEFKVADEQAAATVRVKNLLNHTAGWSGDFLGTPERGDRALEDFVEHMAKLKQDFPVGAGMSYNNSALSVAGRIIEVVTGKPFDQAMTEMVLQPLGMESTFFFAEDVITRRFAVGHLQDEETKEFSVARPWALPRGGGPAGGMSAPITDQVTWMKFHLGDGTAQDGTRILPQETLDLMKVPAIRTPGSTLGDAIGISWLIQDVDGTQVVGHGGTTIGQQSALELVPSRGFGIAVLTNSSGGGDLHRAIVHAATAEYLGLQWPKLKATDRPTEALTEYEGVYRNISLVSTVTTTKEGLQIDSVPTQDFLDMVGAPAEAFESPPTPIKMVDEEGDLFVVIEDGSPGYRGSFQRGEDGQVTGMHFGGRLTLRDPA</sequence>
<dbReference type="Pfam" id="PF00144">
    <property type="entry name" value="Beta-lactamase"/>
    <property type="match status" value="1"/>
</dbReference>
<feature type="domain" description="Beta-lactamase-related" evidence="1">
    <location>
        <begin position="6"/>
        <end position="330"/>
    </location>
</feature>
<dbReference type="Gene3D" id="3.40.710.10">
    <property type="entry name" value="DD-peptidase/beta-lactamase superfamily"/>
    <property type="match status" value="1"/>
</dbReference>
<evidence type="ECO:0000259" key="1">
    <source>
        <dbReference type="Pfam" id="PF00144"/>
    </source>
</evidence>
<evidence type="ECO:0000313" key="2">
    <source>
        <dbReference type="EMBL" id="QFG68457.1"/>
    </source>
</evidence>
<accession>A0A5J6V496</accession>
<dbReference type="Proteomes" id="UP000326546">
    <property type="component" value="Chromosome"/>
</dbReference>
<name>A0A5J6V496_9MICO</name>
<dbReference type="SUPFAM" id="SSF56601">
    <property type="entry name" value="beta-lactamase/transpeptidase-like"/>
    <property type="match status" value="1"/>
</dbReference>
<dbReference type="PANTHER" id="PTHR46825:SF15">
    <property type="entry name" value="BETA-LACTAMASE-RELATED DOMAIN-CONTAINING PROTEIN"/>
    <property type="match status" value="1"/>
</dbReference>
<dbReference type="InterPro" id="IPR001466">
    <property type="entry name" value="Beta-lactam-related"/>
</dbReference>